<dbReference type="InterPro" id="IPR012677">
    <property type="entry name" value="Nucleotide-bd_a/b_plait_sf"/>
</dbReference>
<dbReference type="Gene3D" id="3.30.70.330">
    <property type="match status" value="2"/>
</dbReference>
<protein>
    <recommendedName>
        <fullName evidence="4">RRM domain-containing protein</fullName>
    </recommendedName>
</protein>
<dbReference type="AlphaFoldDB" id="A0AAV1R330"/>
<dbReference type="CDD" id="cd21608">
    <property type="entry name" value="RRM2_NsCP33_like"/>
    <property type="match status" value="2"/>
</dbReference>
<evidence type="ECO:0000259" key="4">
    <source>
        <dbReference type="PROSITE" id="PS50102"/>
    </source>
</evidence>
<keyword evidence="1 2" id="KW-0694">RNA-binding</keyword>
<dbReference type="EMBL" id="CAWUPB010000893">
    <property type="protein sequence ID" value="CAK7328406.1"/>
    <property type="molecule type" value="Genomic_DNA"/>
</dbReference>
<feature type="domain" description="RRM" evidence="4">
    <location>
        <begin position="245"/>
        <end position="322"/>
    </location>
</feature>
<accession>A0AAV1R330</accession>
<evidence type="ECO:0000313" key="6">
    <source>
        <dbReference type="Proteomes" id="UP001314170"/>
    </source>
</evidence>
<evidence type="ECO:0000256" key="1">
    <source>
        <dbReference type="ARBA" id="ARBA00022884"/>
    </source>
</evidence>
<dbReference type="InterPro" id="IPR052462">
    <property type="entry name" value="SLIRP/GR-RBP-like"/>
</dbReference>
<dbReference type="PANTHER" id="PTHR48027">
    <property type="entry name" value="HETEROGENEOUS NUCLEAR RIBONUCLEOPROTEIN 87F-RELATED"/>
    <property type="match status" value="1"/>
</dbReference>
<name>A0AAV1R330_9ROSI</name>
<evidence type="ECO:0000313" key="5">
    <source>
        <dbReference type="EMBL" id="CAK7328406.1"/>
    </source>
</evidence>
<comment type="caution">
    <text evidence="5">The sequence shown here is derived from an EMBL/GenBank/DDBJ whole genome shotgun (WGS) entry which is preliminary data.</text>
</comment>
<evidence type="ECO:0000256" key="3">
    <source>
        <dbReference type="SAM" id="MobiDB-lite"/>
    </source>
</evidence>
<dbReference type="SUPFAM" id="SSF54928">
    <property type="entry name" value="RNA-binding domain, RBD"/>
    <property type="match status" value="2"/>
</dbReference>
<evidence type="ECO:0000256" key="2">
    <source>
        <dbReference type="PROSITE-ProRule" id="PRU00176"/>
    </source>
</evidence>
<feature type="domain" description="RRM" evidence="4">
    <location>
        <begin position="36"/>
        <end position="114"/>
    </location>
</feature>
<dbReference type="Proteomes" id="UP001314170">
    <property type="component" value="Unassembled WGS sequence"/>
</dbReference>
<dbReference type="GO" id="GO:0003723">
    <property type="term" value="F:RNA binding"/>
    <property type="evidence" value="ECO:0007669"/>
    <property type="project" value="UniProtKB-UniRule"/>
</dbReference>
<proteinExistence type="predicted"/>
<dbReference type="Pfam" id="PF00076">
    <property type="entry name" value="RRM_1"/>
    <property type="match status" value="2"/>
</dbReference>
<sequence length="406" mass="44852">MAFLNKLGSLVRQSISQNGQVPMASMVNTIRCMSSSRLFVGGLAWSIDDQTLRDAFSNFGEVTDARVVADRHTGRSRGFGYVSFESNESADEALSAMDGQDLGGRYIRVSHANEWKPYNNSYSLDQRVEVANEWKPYNNSYGGMLIISDDAKGILNVPITDFMGVFEKEAKQMEADGEDTHTSFFIPSISASALDLLPVVVLGLSNLFQMAFVNKLGSLVRQSISQNGQVPMASLLNSIRCMSSSKLFIGGLSWSTDDQTLKDAFSNFGEVTEARVITDRDTGRSRGFGFVSFESNESADEALSAMDGQVRNRMFLREFSALIPELYVNRSTRMLQDLGGRNIRQSDAPSSLTDGPGIRWGSTSLQGPREEMEDDIVIRSDGLEGFSFVAVFDGHCWFLFCEFPQV</sequence>
<dbReference type="SMART" id="SM00360">
    <property type="entry name" value="RRM"/>
    <property type="match status" value="2"/>
</dbReference>
<reference evidence="5 6" key="1">
    <citation type="submission" date="2024-01" db="EMBL/GenBank/DDBJ databases">
        <authorList>
            <person name="Waweru B."/>
        </authorList>
    </citation>
    <scope>NUCLEOTIDE SEQUENCE [LARGE SCALE GENOMIC DNA]</scope>
</reference>
<dbReference type="SUPFAM" id="SSF81606">
    <property type="entry name" value="PP2C-like"/>
    <property type="match status" value="1"/>
</dbReference>
<feature type="region of interest" description="Disordered" evidence="3">
    <location>
        <begin position="343"/>
        <end position="368"/>
    </location>
</feature>
<dbReference type="InterPro" id="IPR036457">
    <property type="entry name" value="PPM-type-like_dom_sf"/>
</dbReference>
<feature type="compositionally biased region" description="Polar residues" evidence="3">
    <location>
        <begin position="343"/>
        <end position="353"/>
    </location>
</feature>
<dbReference type="InterPro" id="IPR000504">
    <property type="entry name" value="RRM_dom"/>
</dbReference>
<dbReference type="PROSITE" id="PS50102">
    <property type="entry name" value="RRM"/>
    <property type="match status" value="2"/>
</dbReference>
<dbReference type="InterPro" id="IPR048289">
    <property type="entry name" value="RRM2_NsCP33-like"/>
</dbReference>
<keyword evidence="6" id="KW-1185">Reference proteome</keyword>
<dbReference type="InterPro" id="IPR035979">
    <property type="entry name" value="RBD_domain_sf"/>
</dbReference>
<organism evidence="5 6">
    <name type="scientific">Dovyalis caffra</name>
    <dbReference type="NCBI Taxonomy" id="77055"/>
    <lineage>
        <taxon>Eukaryota</taxon>
        <taxon>Viridiplantae</taxon>
        <taxon>Streptophyta</taxon>
        <taxon>Embryophyta</taxon>
        <taxon>Tracheophyta</taxon>
        <taxon>Spermatophyta</taxon>
        <taxon>Magnoliopsida</taxon>
        <taxon>eudicotyledons</taxon>
        <taxon>Gunneridae</taxon>
        <taxon>Pentapetalae</taxon>
        <taxon>rosids</taxon>
        <taxon>fabids</taxon>
        <taxon>Malpighiales</taxon>
        <taxon>Salicaceae</taxon>
        <taxon>Flacourtieae</taxon>
        <taxon>Dovyalis</taxon>
    </lineage>
</organism>
<dbReference type="Gene3D" id="3.60.40.10">
    <property type="entry name" value="PPM-type phosphatase domain"/>
    <property type="match status" value="1"/>
</dbReference>
<gene>
    <name evidence="5" type="ORF">DCAF_LOCUS6129</name>
</gene>